<accession>A0ABZ1D7F3</accession>
<sequence>MSEEDACPLKFSAYLNDGWATSLLRATENPSTSRITRRLSLNRPSTSIKSADVVDGSSNDTVPFEDHPAFDGSSKSDIAFRIRPEDMREMTEDRSNVTKSTLQGFYVVEKHIGKHQGISESINPVSSSSSPSPEKTEMESYHLHIFTLADPATSDADTKKLDTGDDIFSHLKQTDPFSNFDTIGCNVRMKEGVLCTSILTDRFTNDS</sequence>
<name>A0ABZ1D7F3_9TREE</name>
<reference evidence="1 2" key="1">
    <citation type="submission" date="2024-01" db="EMBL/GenBank/DDBJ databases">
        <title>Comparative genomics of Cryptococcus and Kwoniella reveals pathogenesis evolution and contrasting modes of karyotype evolution via chromosome fusion or intercentromeric recombination.</title>
        <authorList>
            <person name="Coelho M.A."/>
            <person name="David-Palma M."/>
            <person name="Shea T."/>
            <person name="Bowers K."/>
            <person name="McGinley-Smith S."/>
            <person name="Mohammad A.W."/>
            <person name="Gnirke A."/>
            <person name="Yurkov A.M."/>
            <person name="Nowrousian M."/>
            <person name="Sun S."/>
            <person name="Cuomo C.A."/>
            <person name="Heitman J."/>
        </authorList>
    </citation>
    <scope>NUCLEOTIDE SEQUENCE [LARGE SCALE GENOMIC DNA]</scope>
    <source>
        <strain evidence="1">CBS 11374</strain>
    </source>
</reference>
<proteinExistence type="predicted"/>
<protein>
    <submittedName>
        <fullName evidence="1">Uncharacterized protein</fullName>
    </submittedName>
</protein>
<dbReference type="RefSeq" id="XP_062794490.1">
    <property type="nucleotide sequence ID" value="XM_062938439.1"/>
</dbReference>
<evidence type="ECO:0000313" key="1">
    <source>
        <dbReference type="EMBL" id="WRT69751.1"/>
    </source>
</evidence>
<dbReference type="GeneID" id="87958872"/>
<keyword evidence="2" id="KW-1185">Reference proteome</keyword>
<evidence type="ECO:0000313" key="2">
    <source>
        <dbReference type="Proteomes" id="UP001329825"/>
    </source>
</evidence>
<gene>
    <name evidence="1" type="ORF">IL334_006742</name>
</gene>
<dbReference type="EMBL" id="CP141889">
    <property type="protein sequence ID" value="WRT69751.1"/>
    <property type="molecule type" value="Genomic_DNA"/>
</dbReference>
<dbReference type="Proteomes" id="UP001329825">
    <property type="component" value="Chromosome 9"/>
</dbReference>
<organism evidence="1 2">
    <name type="scientific">Kwoniella shivajii</name>
    <dbReference type="NCBI Taxonomy" id="564305"/>
    <lineage>
        <taxon>Eukaryota</taxon>
        <taxon>Fungi</taxon>
        <taxon>Dikarya</taxon>
        <taxon>Basidiomycota</taxon>
        <taxon>Agaricomycotina</taxon>
        <taxon>Tremellomycetes</taxon>
        <taxon>Tremellales</taxon>
        <taxon>Cryptococcaceae</taxon>
        <taxon>Kwoniella</taxon>
    </lineage>
</organism>